<proteinExistence type="predicted"/>
<dbReference type="EMBL" id="JARYMX010000002">
    <property type="protein sequence ID" value="KAJ9563710.1"/>
    <property type="molecule type" value="Genomic_DNA"/>
</dbReference>
<feature type="domain" description="F-box/LRR-repeat protein 15/At3g58940/PEG3-like LRR" evidence="1">
    <location>
        <begin position="53"/>
        <end position="144"/>
    </location>
</feature>
<comment type="caution">
    <text evidence="2">The sequence shown here is derived from an EMBL/GenBank/DDBJ whole genome shotgun (WGS) entry which is preliminary data.</text>
</comment>
<sequence length="324" mass="37167">MYQFYMLHMNNIILGVKSPVTRFSLHVPSEQSNNRVSTSEYRGIYAMIQSNINGWIRRLTGIGLRELTVVNMSKQCLKLHSTIFSCETITHLQFRNCRLGLPARFPFTKLLRLECEDISFGPRRRFGDFIRECPLLEDLKIGDNIMSDVTNDEIGRLKELKIFHVYLYGLYGETVSGPTLFTLLESLPKLKERHLDFKNCWVSSRDRMFATFSGLDSLSLRGIDFSISKEILCVYDSIGCSPNLRNLRIMVSYVDEVIALYLGFGNVDPFDSGEAKSVIMGRLRKLVSVELELFKGSKNELCFIKHILGRDISLEKMGVQKTRC</sequence>
<protein>
    <recommendedName>
        <fullName evidence="1">F-box/LRR-repeat protein 15/At3g58940/PEG3-like LRR domain-containing protein</fullName>
    </recommendedName>
</protein>
<evidence type="ECO:0000259" key="1">
    <source>
        <dbReference type="Pfam" id="PF24758"/>
    </source>
</evidence>
<dbReference type="SUPFAM" id="SSF52047">
    <property type="entry name" value="RNI-like"/>
    <property type="match status" value="1"/>
</dbReference>
<dbReference type="PANTHER" id="PTHR31900:SF27">
    <property type="entry name" value="FBD DOMAIN-CONTAINING PROTEIN"/>
    <property type="match status" value="1"/>
</dbReference>
<dbReference type="Gene3D" id="3.80.10.10">
    <property type="entry name" value="Ribonuclease Inhibitor"/>
    <property type="match status" value="1"/>
</dbReference>
<evidence type="ECO:0000313" key="2">
    <source>
        <dbReference type="EMBL" id="KAJ9563710.1"/>
    </source>
</evidence>
<keyword evidence="3" id="KW-1185">Reference proteome</keyword>
<name>A0AA38TZD9_9ASTR</name>
<dbReference type="InterPro" id="IPR055411">
    <property type="entry name" value="LRR_FXL15/At3g58940/PEG3-like"/>
</dbReference>
<dbReference type="AlphaFoldDB" id="A0AA38TZD9"/>
<gene>
    <name evidence="2" type="ORF">OSB04_008870</name>
</gene>
<evidence type="ECO:0000313" key="3">
    <source>
        <dbReference type="Proteomes" id="UP001172457"/>
    </source>
</evidence>
<dbReference type="InterPro" id="IPR032675">
    <property type="entry name" value="LRR_dom_sf"/>
</dbReference>
<dbReference type="InterPro" id="IPR050232">
    <property type="entry name" value="FBL13/AtMIF1-like"/>
</dbReference>
<accession>A0AA38TZD9</accession>
<reference evidence="2" key="1">
    <citation type="submission" date="2023-03" db="EMBL/GenBank/DDBJ databases">
        <title>Chromosome-scale reference genome and RAD-based genetic map of yellow starthistle (Centaurea solstitialis) reveal putative structural variation and QTLs associated with invader traits.</title>
        <authorList>
            <person name="Reatini B."/>
            <person name="Cang F.A."/>
            <person name="Jiang Q."/>
            <person name="Mckibben M.T.W."/>
            <person name="Barker M.S."/>
            <person name="Rieseberg L.H."/>
            <person name="Dlugosch K.M."/>
        </authorList>
    </citation>
    <scope>NUCLEOTIDE SEQUENCE</scope>
    <source>
        <strain evidence="2">CAN-66</strain>
        <tissue evidence="2">Leaf</tissue>
    </source>
</reference>
<organism evidence="2 3">
    <name type="scientific">Centaurea solstitialis</name>
    <name type="common">yellow star-thistle</name>
    <dbReference type="NCBI Taxonomy" id="347529"/>
    <lineage>
        <taxon>Eukaryota</taxon>
        <taxon>Viridiplantae</taxon>
        <taxon>Streptophyta</taxon>
        <taxon>Embryophyta</taxon>
        <taxon>Tracheophyta</taxon>
        <taxon>Spermatophyta</taxon>
        <taxon>Magnoliopsida</taxon>
        <taxon>eudicotyledons</taxon>
        <taxon>Gunneridae</taxon>
        <taxon>Pentapetalae</taxon>
        <taxon>asterids</taxon>
        <taxon>campanulids</taxon>
        <taxon>Asterales</taxon>
        <taxon>Asteraceae</taxon>
        <taxon>Carduoideae</taxon>
        <taxon>Cardueae</taxon>
        <taxon>Centaureinae</taxon>
        <taxon>Centaurea</taxon>
    </lineage>
</organism>
<dbReference type="Proteomes" id="UP001172457">
    <property type="component" value="Chromosome 2"/>
</dbReference>
<dbReference type="PANTHER" id="PTHR31900">
    <property type="entry name" value="F-BOX/RNI SUPERFAMILY PROTEIN-RELATED"/>
    <property type="match status" value="1"/>
</dbReference>
<dbReference type="Pfam" id="PF24758">
    <property type="entry name" value="LRR_At5g56370"/>
    <property type="match status" value="1"/>
</dbReference>